<feature type="transmembrane region" description="Helical" evidence="1">
    <location>
        <begin position="438"/>
        <end position="458"/>
    </location>
</feature>
<accession>A0A7V5UE31</accession>
<dbReference type="Gene3D" id="3.30.70.1320">
    <property type="entry name" value="Multidrug efflux transporter AcrB pore domain like"/>
    <property type="match status" value="1"/>
</dbReference>
<comment type="caution">
    <text evidence="2">The sequence shown here is derived from an EMBL/GenBank/DDBJ whole genome shotgun (WGS) entry which is preliminary data.</text>
</comment>
<dbReference type="GO" id="GO:0005886">
    <property type="term" value="C:plasma membrane"/>
    <property type="evidence" value="ECO:0007669"/>
    <property type="project" value="TreeGrafter"/>
</dbReference>
<dbReference type="PRINTS" id="PR00702">
    <property type="entry name" value="ACRIFLAVINRP"/>
</dbReference>
<dbReference type="Proteomes" id="UP000886124">
    <property type="component" value="Unassembled WGS sequence"/>
</dbReference>
<feature type="transmembrane region" description="Helical" evidence="1">
    <location>
        <begin position="364"/>
        <end position="383"/>
    </location>
</feature>
<dbReference type="SUPFAM" id="SSF82693">
    <property type="entry name" value="Multidrug efflux transporter AcrB pore domain, PN1, PN2, PC1 and PC2 subdomains"/>
    <property type="match status" value="2"/>
</dbReference>
<dbReference type="PANTHER" id="PTHR32063:SF19">
    <property type="entry name" value="CATION EFFLUX SYSTEM PROTEIN CUSA"/>
    <property type="match status" value="1"/>
</dbReference>
<dbReference type="Pfam" id="PF00873">
    <property type="entry name" value="ACR_tran"/>
    <property type="match status" value="1"/>
</dbReference>
<feature type="transmembrane region" description="Helical" evidence="1">
    <location>
        <begin position="337"/>
        <end position="357"/>
    </location>
</feature>
<evidence type="ECO:0000256" key="1">
    <source>
        <dbReference type="SAM" id="Phobius"/>
    </source>
</evidence>
<feature type="transmembrane region" description="Helical" evidence="1">
    <location>
        <begin position="12"/>
        <end position="32"/>
    </location>
</feature>
<feature type="transmembrane region" description="Helical" evidence="1">
    <location>
        <begin position="389"/>
        <end position="410"/>
    </location>
</feature>
<protein>
    <submittedName>
        <fullName evidence="2">Efflux RND transporter permease subunit</fullName>
    </submittedName>
</protein>
<dbReference type="Gene3D" id="3.30.2090.10">
    <property type="entry name" value="Multidrug efflux transporter AcrB TolC docking domain, DN and DC subdomains"/>
    <property type="match status" value="1"/>
</dbReference>
<dbReference type="InterPro" id="IPR027463">
    <property type="entry name" value="AcrB_DN_DC_subdom"/>
</dbReference>
<feature type="non-terminal residue" evidence="2">
    <location>
        <position position="498"/>
    </location>
</feature>
<evidence type="ECO:0000313" key="2">
    <source>
        <dbReference type="EMBL" id="HHJ51789.1"/>
    </source>
</evidence>
<dbReference type="SUPFAM" id="SSF82866">
    <property type="entry name" value="Multidrug efflux transporter AcrB transmembrane domain"/>
    <property type="match status" value="1"/>
</dbReference>
<dbReference type="Gene3D" id="1.20.1640.10">
    <property type="entry name" value="Multidrug efflux transporter AcrB transmembrane domain"/>
    <property type="match status" value="1"/>
</dbReference>
<proteinExistence type="predicted"/>
<feature type="transmembrane region" description="Helical" evidence="1">
    <location>
        <begin position="473"/>
        <end position="494"/>
    </location>
</feature>
<keyword evidence="1" id="KW-0812">Transmembrane</keyword>
<dbReference type="PANTHER" id="PTHR32063">
    <property type="match status" value="1"/>
</dbReference>
<keyword evidence="1" id="KW-0472">Membrane</keyword>
<gene>
    <name evidence="2" type="ORF">ENJ89_01225</name>
</gene>
<reference evidence="2" key="1">
    <citation type="journal article" date="2020" name="mSystems">
        <title>Genome- and Community-Level Interaction Insights into Carbon Utilization and Element Cycling Functions of Hydrothermarchaeota in Hydrothermal Sediment.</title>
        <authorList>
            <person name="Zhou Z."/>
            <person name="Liu Y."/>
            <person name="Xu W."/>
            <person name="Pan J."/>
            <person name="Luo Z.H."/>
            <person name="Li M."/>
        </authorList>
    </citation>
    <scope>NUCLEOTIDE SEQUENCE [LARGE SCALE GENOMIC DNA]</scope>
    <source>
        <strain evidence="2">HyVt-527</strain>
    </source>
</reference>
<sequence>MIEKLIEASVKNRFLVIILTAIVGFVGIYTMLNTPVDAIPDLSDVQVIILTEYPGQAPQVVEDQVTYPLTSAMLAVPYAKNVRGYSFFGLSFVYIIFEDGTDLYWARSRVLEYLNYVSKKLPEGVTPTLGPDATGVGWVYEYVLDGGDKYDLQQLRSIQDWYLRYELTSVPGVAEVASIGGYVKQYQVEVDPDKLHAYGISLQKVRMTIKRSNNDVGGRLVEMGETEFMVRGLGYIKSRQDIENIPLGMDKYGTPILLKQVANVAIGPELRRGLAEWNGQGEAVGGVIVMRYGENALKTIRLVKEKIKELEKGLPPGVTIKPAYDRSGLIERSIDNLTWKLIEELIVVAIVSIIFLLHFRSAFVALFTLPMGILISFLVMYFQGINANIMSLGGIAIAIGAMVDASIVMIENAHKHLEKKPKDHWATIIKSSKEVGPALFYSLMIITLSFLPVFSLQAQEGRLFKPLAYTKTYAMGAAAILAVTIVPILMGYFVRGKI</sequence>
<dbReference type="SUPFAM" id="SSF82714">
    <property type="entry name" value="Multidrug efflux transporter AcrB TolC docking domain, DN and DC subdomains"/>
    <property type="match status" value="1"/>
</dbReference>
<keyword evidence="1" id="KW-1133">Transmembrane helix</keyword>
<dbReference type="InterPro" id="IPR001036">
    <property type="entry name" value="Acrflvin-R"/>
</dbReference>
<organism evidence="2">
    <name type="scientific">Caldithrix abyssi</name>
    <dbReference type="NCBI Taxonomy" id="187145"/>
    <lineage>
        <taxon>Bacteria</taxon>
        <taxon>Pseudomonadati</taxon>
        <taxon>Calditrichota</taxon>
        <taxon>Calditrichia</taxon>
        <taxon>Calditrichales</taxon>
        <taxon>Calditrichaceae</taxon>
        <taxon>Caldithrix</taxon>
    </lineage>
</organism>
<dbReference type="AlphaFoldDB" id="A0A7V5UE31"/>
<dbReference type="GO" id="GO:0042910">
    <property type="term" value="F:xenobiotic transmembrane transporter activity"/>
    <property type="evidence" value="ECO:0007669"/>
    <property type="project" value="TreeGrafter"/>
</dbReference>
<name>A0A7V5UE31_CALAY</name>
<dbReference type="EMBL" id="DROD01000089">
    <property type="protein sequence ID" value="HHJ51789.1"/>
    <property type="molecule type" value="Genomic_DNA"/>
</dbReference>
<dbReference type="Gene3D" id="3.30.70.1430">
    <property type="entry name" value="Multidrug efflux transporter AcrB pore domain"/>
    <property type="match status" value="1"/>
</dbReference>